<dbReference type="PRINTS" id="PR00069">
    <property type="entry name" value="ALDKETRDTASE"/>
</dbReference>
<dbReference type="InterPro" id="IPR050523">
    <property type="entry name" value="AKR_Detox_Biosynth"/>
</dbReference>
<dbReference type="PANTHER" id="PTHR43364:SF4">
    <property type="entry name" value="NAD(P)-LINKED OXIDOREDUCTASE SUPERFAMILY PROTEIN"/>
    <property type="match status" value="1"/>
</dbReference>
<dbReference type="AlphaFoldDB" id="A0A6J4KPR5"/>
<dbReference type="Gene3D" id="3.20.20.100">
    <property type="entry name" value="NADP-dependent oxidoreductase domain"/>
    <property type="match status" value="1"/>
</dbReference>
<dbReference type="FunFam" id="3.20.20.100:FF:000004">
    <property type="entry name" value="Oxidoreductase, aldo/keto reductase"/>
    <property type="match status" value="1"/>
</dbReference>
<sequence>MQRRRIGALDVSEVGLGCNNFGMRIDAVQTERVVGAALDAGINFFDTAEQYARGQSEEFLGRALALRRSEAIVATKFGHPASGPESGGRPENVRKALEGSLRRLGTDYIDLYQMHRPDPNVPIAETLGALDELVKAGKLREIGSSNFAPGQIRQAAEAVPEGAARFVSVQNDYSLLRRQPESGALTECERRGVAFIPYFPLANGLLTGKYRKGQPVPEGTRIASMPPQNPLLTAQNLDLVERLVAFSESRGHTLLELAFSWLLSRPTVASVIAGATKPEQVHANASAANWTLSDADLREIDSIVPRPM</sequence>
<feature type="domain" description="NADP-dependent oxidoreductase" evidence="2">
    <location>
        <begin position="14"/>
        <end position="304"/>
    </location>
</feature>
<reference evidence="3" key="1">
    <citation type="submission" date="2020-02" db="EMBL/GenBank/DDBJ databases">
        <authorList>
            <person name="Meier V. D."/>
        </authorList>
    </citation>
    <scope>NUCLEOTIDE SEQUENCE</scope>
    <source>
        <strain evidence="3">AVDCRST_MAG89</strain>
    </source>
</reference>
<organism evidence="3">
    <name type="scientific">uncultured Gemmatimonadota bacterium</name>
    <dbReference type="NCBI Taxonomy" id="203437"/>
    <lineage>
        <taxon>Bacteria</taxon>
        <taxon>Pseudomonadati</taxon>
        <taxon>Gemmatimonadota</taxon>
        <taxon>environmental samples</taxon>
    </lineage>
</organism>
<dbReference type="EMBL" id="CADCTV010000246">
    <property type="protein sequence ID" value="CAA9310977.1"/>
    <property type="molecule type" value="Genomic_DNA"/>
</dbReference>
<dbReference type="InterPro" id="IPR023210">
    <property type="entry name" value="NADP_OxRdtase_dom"/>
</dbReference>
<dbReference type="Pfam" id="PF00248">
    <property type="entry name" value="Aldo_ket_red"/>
    <property type="match status" value="1"/>
</dbReference>
<proteinExistence type="predicted"/>
<accession>A0A6J4KPR5</accession>
<dbReference type="CDD" id="cd19084">
    <property type="entry name" value="AKR_AKR11B1-like"/>
    <property type="match status" value="1"/>
</dbReference>
<dbReference type="GO" id="GO:0005829">
    <property type="term" value="C:cytosol"/>
    <property type="evidence" value="ECO:0007669"/>
    <property type="project" value="TreeGrafter"/>
</dbReference>
<gene>
    <name evidence="3" type="ORF">AVDCRST_MAG89-1112</name>
</gene>
<name>A0A6J4KPR5_9BACT</name>
<evidence type="ECO:0000256" key="1">
    <source>
        <dbReference type="ARBA" id="ARBA00023002"/>
    </source>
</evidence>
<dbReference type="SUPFAM" id="SSF51430">
    <property type="entry name" value="NAD(P)-linked oxidoreductase"/>
    <property type="match status" value="1"/>
</dbReference>
<dbReference type="GO" id="GO:0016491">
    <property type="term" value="F:oxidoreductase activity"/>
    <property type="evidence" value="ECO:0007669"/>
    <property type="project" value="UniProtKB-KW"/>
</dbReference>
<dbReference type="PANTHER" id="PTHR43364">
    <property type="entry name" value="NADH-SPECIFIC METHYLGLYOXAL REDUCTASE-RELATED"/>
    <property type="match status" value="1"/>
</dbReference>
<protein>
    <submittedName>
        <fullName evidence="3">Oxidoreductase</fullName>
    </submittedName>
</protein>
<keyword evidence="1" id="KW-0560">Oxidoreductase</keyword>
<dbReference type="InterPro" id="IPR036812">
    <property type="entry name" value="NAD(P)_OxRdtase_dom_sf"/>
</dbReference>
<evidence type="ECO:0000259" key="2">
    <source>
        <dbReference type="Pfam" id="PF00248"/>
    </source>
</evidence>
<evidence type="ECO:0000313" key="3">
    <source>
        <dbReference type="EMBL" id="CAA9310977.1"/>
    </source>
</evidence>
<dbReference type="InterPro" id="IPR020471">
    <property type="entry name" value="AKR"/>
</dbReference>